<organism evidence="1 2">
    <name type="scientific">Prauserella endophytica</name>
    <dbReference type="NCBI Taxonomy" id="1592324"/>
    <lineage>
        <taxon>Bacteria</taxon>
        <taxon>Bacillati</taxon>
        <taxon>Actinomycetota</taxon>
        <taxon>Actinomycetes</taxon>
        <taxon>Pseudonocardiales</taxon>
        <taxon>Pseudonocardiaceae</taxon>
        <taxon>Prauserella</taxon>
        <taxon>Prauserella coralliicola group</taxon>
    </lineage>
</organism>
<evidence type="ECO:0000313" key="1">
    <source>
        <dbReference type="EMBL" id="TKG61572.1"/>
    </source>
</evidence>
<comment type="caution">
    <text evidence="1">The sequence shown here is derived from an EMBL/GenBank/DDBJ whole genome shotgun (WGS) entry which is preliminary data.</text>
</comment>
<name>A0ABY2RWM4_9PSEU</name>
<dbReference type="EMBL" id="SWMS01000030">
    <property type="protein sequence ID" value="TKG61572.1"/>
    <property type="molecule type" value="Genomic_DNA"/>
</dbReference>
<accession>A0ABY2RWM4</accession>
<gene>
    <name evidence="1" type="ORF">FCN18_33585</name>
</gene>
<protein>
    <recommendedName>
        <fullName evidence="3">DNA-binding protein</fullName>
    </recommendedName>
</protein>
<reference evidence="1 2" key="1">
    <citation type="journal article" date="2015" name="Antonie Van Leeuwenhoek">
        <title>Prauserella endophytica sp. nov., an endophytic actinobacterium isolated from Tamarix taklamakanensis.</title>
        <authorList>
            <person name="Liu J.M."/>
            <person name="Habden X."/>
            <person name="Guo L."/>
            <person name="Tuo L."/>
            <person name="Jiang Z.K."/>
            <person name="Liu S.W."/>
            <person name="Liu X.F."/>
            <person name="Chen L."/>
            <person name="Li R.F."/>
            <person name="Zhang Y.Q."/>
            <person name="Sun C.H."/>
        </authorList>
    </citation>
    <scope>NUCLEOTIDE SEQUENCE [LARGE SCALE GENOMIC DNA]</scope>
    <source>
        <strain evidence="1 2">CGMCC 4.7182</strain>
    </source>
</reference>
<dbReference type="Proteomes" id="UP000309992">
    <property type="component" value="Unassembled WGS sequence"/>
</dbReference>
<evidence type="ECO:0000313" key="2">
    <source>
        <dbReference type="Proteomes" id="UP000309992"/>
    </source>
</evidence>
<evidence type="ECO:0008006" key="3">
    <source>
        <dbReference type="Google" id="ProtNLM"/>
    </source>
</evidence>
<dbReference type="RefSeq" id="WP_137097048.1">
    <property type="nucleotide sequence ID" value="NZ_SWMS01000030.1"/>
</dbReference>
<sequence>MQEAVQLTSDELCRSTGTVRKAITSGEFVALTYHRTRYARIVPEDWAAEAEKALLEKQDREQREAAA</sequence>
<proteinExistence type="predicted"/>
<keyword evidence="2" id="KW-1185">Reference proteome</keyword>